<comment type="caution">
    <text evidence="2">The sequence shown here is derived from an EMBL/GenBank/DDBJ whole genome shotgun (WGS) entry which is preliminary data.</text>
</comment>
<organism evidence="2 3">
    <name type="scientific">Brevundimonas abyssalis TAR-001</name>
    <dbReference type="NCBI Taxonomy" id="1391729"/>
    <lineage>
        <taxon>Bacteria</taxon>
        <taxon>Pseudomonadati</taxon>
        <taxon>Pseudomonadota</taxon>
        <taxon>Alphaproteobacteria</taxon>
        <taxon>Caulobacterales</taxon>
        <taxon>Caulobacteraceae</taxon>
        <taxon>Brevundimonas</taxon>
    </lineage>
</organism>
<name>A0A8E0NB45_9CAUL</name>
<dbReference type="Gene3D" id="2.30.30.40">
    <property type="entry name" value="SH3 Domains"/>
    <property type="match status" value="1"/>
</dbReference>
<keyword evidence="3" id="KW-1185">Reference proteome</keyword>
<dbReference type="AlphaFoldDB" id="A0A8E0NB45"/>
<evidence type="ECO:0000313" key="3">
    <source>
        <dbReference type="Proteomes" id="UP000016569"/>
    </source>
</evidence>
<protein>
    <recommendedName>
        <fullName evidence="4">SH3-like domain-containing protein</fullName>
    </recommendedName>
</protein>
<dbReference type="RefSeq" id="WP_021697316.1">
    <property type="nucleotide sequence ID" value="NZ_BATC01000021.1"/>
</dbReference>
<proteinExistence type="predicted"/>
<evidence type="ECO:0008006" key="4">
    <source>
        <dbReference type="Google" id="ProtNLM"/>
    </source>
</evidence>
<accession>A0A8E0NB45</accession>
<dbReference type="InterPro" id="IPR010466">
    <property type="entry name" value="DUF1058"/>
</dbReference>
<feature type="chain" id="PRO_5034832501" description="SH3-like domain-containing protein" evidence="1">
    <location>
        <begin position="30"/>
        <end position="187"/>
    </location>
</feature>
<dbReference type="Proteomes" id="UP000016569">
    <property type="component" value="Unassembled WGS sequence"/>
</dbReference>
<sequence length="187" mass="20297">MSSKASGRIKSLRTVLLAAGMALGLGAGAQMPDGRPTPSGFDVPRWVSIKSSPARARRGPGLDHRILWEYRAAGLPVQVVAETRDWRKVCDPEGNVAWVHRTITSGRRTAFNRTDAPLDLRRRPDAEAGVRARLAARAVITLDRCEDGWCRLQSGRLHGWAPQEALFGVQTQAQCPASTPAGRAVGR</sequence>
<keyword evidence="1" id="KW-0732">Signal</keyword>
<dbReference type="Pfam" id="PF06347">
    <property type="entry name" value="SH3_4"/>
    <property type="match status" value="2"/>
</dbReference>
<dbReference type="EMBL" id="BATC01000021">
    <property type="protein sequence ID" value="GAD59221.1"/>
    <property type="molecule type" value="Genomic_DNA"/>
</dbReference>
<reference evidence="3" key="1">
    <citation type="journal article" date="2013" name="Genome Announc.">
        <title>Draft Genome Sequence of the Dimorphic Prosthecate Bacterium Brevundimonas abyssalis TAR-001T.</title>
        <authorList>
            <person name="Tsubouchi T."/>
            <person name="Nishi S."/>
            <person name="Usui K."/>
            <person name="Shimane Y."/>
            <person name="Takaki Y."/>
            <person name="Maruyama T."/>
            <person name="Hatada Y."/>
        </authorList>
    </citation>
    <scope>NUCLEOTIDE SEQUENCE [LARGE SCALE GENOMIC DNA]</scope>
    <source>
        <strain evidence="3">TAR-001</strain>
    </source>
</reference>
<evidence type="ECO:0000256" key="1">
    <source>
        <dbReference type="SAM" id="SignalP"/>
    </source>
</evidence>
<gene>
    <name evidence="2" type="ORF">MBEBAB_1471</name>
</gene>
<feature type="signal peptide" evidence="1">
    <location>
        <begin position="1"/>
        <end position="29"/>
    </location>
</feature>
<evidence type="ECO:0000313" key="2">
    <source>
        <dbReference type="EMBL" id="GAD59221.1"/>
    </source>
</evidence>